<keyword evidence="2" id="KW-1185">Reference proteome</keyword>
<dbReference type="InterPro" id="IPR007351">
    <property type="entry name" value="YjbR"/>
</dbReference>
<dbReference type="Pfam" id="PF04237">
    <property type="entry name" value="YjbR"/>
    <property type="match status" value="1"/>
</dbReference>
<dbReference type="RefSeq" id="WP_056937642.1">
    <property type="nucleotide sequence ID" value="NZ_AZFN01000017.1"/>
</dbReference>
<sequence>MDKAAILKLVAEKYNTQPEAVFKKYPDYKVLRHQRNRKWYGLLMDVTGDKLGLADQAEHAVLNVKLDPEQVAILQKAAGFLLAYHMNKQYWLSILIDQVSDQQIESLLDQSYRLTE</sequence>
<dbReference type="SUPFAM" id="SSF142906">
    <property type="entry name" value="YjbR-like"/>
    <property type="match status" value="1"/>
</dbReference>
<dbReference type="Gene3D" id="3.90.1150.30">
    <property type="match status" value="1"/>
</dbReference>
<gene>
    <name evidence="1" type="ORF">FC60_GL000611</name>
</gene>
<evidence type="ECO:0000313" key="2">
    <source>
        <dbReference type="Proteomes" id="UP000051739"/>
    </source>
</evidence>
<evidence type="ECO:0008006" key="3">
    <source>
        <dbReference type="Google" id="ProtNLM"/>
    </source>
</evidence>
<name>A0A0R1VEF4_9LACO</name>
<evidence type="ECO:0000313" key="1">
    <source>
        <dbReference type="EMBL" id="KRM01478.1"/>
    </source>
</evidence>
<dbReference type="PATRIC" id="fig|1423749.3.peg.616"/>
<comment type="caution">
    <text evidence="1">The sequence shown here is derived from an EMBL/GenBank/DDBJ whole genome shotgun (WGS) entry which is preliminary data.</text>
</comment>
<dbReference type="EMBL" id="AZFN01000017">
    <property type="protein sequence ID" value="KRM01478.1"/>
    <property type="molecule type" value="Genomic_DNA"/>
</dbReference>
<reference evidence="1 2" key="1">
    <citation type="journal article" date="2015" name="Genome Announc.">
        <title>Expanding the biotechnology potential of lactobacilli through comparative genomics of 213 strains and associated genera.</title>
        <authorList>
            <person name="Sun Z."/>
            <person name="Harris H.M."/>
            <person name="McCann A."/>
            <person name="Guo C."/>
            <person name="Argimon S."/>
            <person name="Zhang W."/>
            <person name="Yang X."/>
            <person name="Jeffery I.B."/>
            <person name="Cooney J.C."/>
            <person name="Kagawa T.F."/>
            <person name="Liu W."/>
            <person name="Song Y."/>
            <person name="Salvetti E."/>
            <person name="Wrobel A."/>
            <person name="Rasinkangas P."/>
            <person name="Parkhill J."/>
            <person name="Rea M.C."/>
            <person name="O'Sullivan O."/>
            <person name="Ritari J."/>
            <person name="Douillard F.P."/>
            <person name="Paul Ross R."/>
            <person name="Yang R."/>
            <person name="Briner A.E."/>
            <person name="Felis G.E."/>
            <person name="de Vos W.M."/>
            <person name="Barrangou R."/>
            <person name="Klaenhammer T.R."/>
            <person name="Caufield P.W."/>
            <person name="Cui Y."/>
            <person name="Zhang H."/>
            <person name="O'Toole P.W."/>
        </authorList>
    </citation>
    <scope>NUCLEOTIDE SEQUENCE [LARGE SCALE GENOMIC DNA]</scope>
    <source>
        <strain evidence="1 2">DSM 16045</strain>
    </source>
</reference>
<dbReference type="Proteomes" id="UP000051739">
    <property type="component" value="Unassembled WGS sequence"/>
</dbReference>
<dbReference type="PANTHER" id="PTHR35145:SF1">
    <property type="entry name" value="CYTOPLASMIC PROTEIN"/>
    <property type="match status" value="1"/>
</dbReference>
<dbReference type="AlphaFoldDB" id="A0A0R1VEF4"/>
<dbReference type="InterPro" id="IPR038056">
    <property type="entry name" value="YjbR-like_sf"/>
</dbReference>
<organism evidence="1 2">
    <name type="scientific">Limosilactobacillus gastricus DSM 16045</name>
    <dbReference type="NCBI Taxonomy" id="1423749"/>
    <lineage>
        <taxon>Bacteria</taxon>
        <taxon>Bacillati</taxon>
        <taxon>Bacillota</taxon>
        <taxon>Bacilli</taxon>
        <taxon>Lactobacillales</taxon>
        <taxon>Lactobacillaceae</taxon>
        <taxon>Limosilactobacillus</taxon>
    </lineage>
</organism>
<dbReference type="PANTHER" id="PTHR35145">
    <property type="entry name" value="CYTOPLASMIC PROTEIN-RELATED"/>
    <property type="match status" value="1"/>
</dbReference>
<protein>
    <recommendedName>
        <fullName evidence="3">MmcQ protein</fullName>
    </recommendedName>
</protein>
<proteinExistence type="predicted"/>
<dbReference type="InterPro" id="IPR058532">
    <property type="entry name" value="YjbR/MT2646/Rv2570-like"/>
</dbReference>
<accession>A0A0R1VEF4</accession>